<dbReference type="InterPro" id="IPR003582">
    <property type="entry name" value="ShKT_dom"/>
</dbReference>
<feature type="non-terminal residue" evidence="2">
    <location>
        <position position="1"/>
    </location>
</feature>
<proteinExistence type="predicted"/>
<keyword evidence="3" id="KW-1185">Reference proteome</keyword>
<feature type="non-terminal residue" evidence="2">
    <location>
        <position position="267"/>
    </location>
</feature>
<dbReference type="Proteomes" id="UP001497623">
    <property type="component" value="Unassembled WGS sequence"/>
</dbReference>
<evidence type="ECO:0000259" key="1">
    <source>
        <dbReference type="SMART" id="SM00254"/>
    </source>
</evidence>
<feature type="domain" description="ShKT" evidence="1">
    <location>
        <begin position="171"/>
        <end position="216"/>
    </location>
</feature>
<dbReference type="AlphaFoldDB" id="A0AAV2R9U6"/>
<gene>
    <name evidence="2" type="ORF">MNOR_LOCUS21446</name>
</gene>
<name>A0AAV2R9U6_MEGNR</name>
<evidence type="ECO:0000313" key="2">
    <source>
        <dbReference type="EMBL" id="CAL4118442.1"/>
    </source>
</evidence>
<reference evidence="2 3" key="1">
    <citation type="submission" date="2024-05" db="EMBL/GenBank/DDBJ databases">
        <authorList>
            <person name="Wallberg A."/>
        </authorList>
    </citation>
    <scope>NUCLEOTIDE SEQUENCE [LARGE SCALE GENOMIC DNA]</scope>
</reference>
<comment type="caution">
    <text evidence="2">The sequence shown here is derived from an EMBL/GenBank/DDBJ whole genome shotgun (WGS) entry which is preliminary data.</text>
</comment>
<protein>
    <recommendedName>
        <fullName evidence="1">ShKT domain-containing protein</fullName>
    </recommendedName>
</protein>
<evidence type="ECO:0000313" key="3">
    <source>
        <dbReference type="Proteomes" id="UP001497623"/>
    </source>
</evidence>
<organism evidence="2 3">
    <name type="scientific">Meganyctiphanes norvegica</name>
    <name type="common">Northern krill</name>
    <name type="synonym">Thysanopoda norvegica</name>
    <dbReference type="NCBI Taxonomy" id="48144"/>
    <lineage>
        <taxon>Eukaryota</taxon>
        <taxon>Metazoa</taxon>
        <taxon>Ecdysozoa</taxon>
        <taxon>Arthropoda</taxon>
        <taxon>Crustacea</taxon>
        <taxon>Multicrustacea</taxon>
        <taxon>Malacostraca</taxon>
        <taxon>Eumalacostraca</taxon>
        <taxon>Eucarida</taxon>
        <taxon>Euphausiacea</taxon>
        <taxon>Euphausiidae</taxon>
        <taxon>Meganyctiphanes</taxon>
    </lineage>
</organism>
<dbReference type="EMBL" id="CAXKWB010017276">
    <property type="protein sequence ID" value="CAL4118442.1"/>
    <property type="molecule type" value="Genomic_DNA"/>
</dbReference>
<sequence length="267" mass="30134">VSSIMDIGCYHWSGERHIHHPIGGVYEPADSVRLVCQTSGCWDDQYQFHMHKSFFYMKNGDIMSCKDGITFYGNKNKCIDMMGDINETLAMENPMCVNRKIECTMITSTRAYCVKTCNLCNGGEIILPVEQEKGCRDGENGFHQPNTFFMEKNGDVMHCYNGLNFYGNKNNCQDMFGERNLANDANLSKLCESVKGECETSTGTRAHCVKTCNLCNSDKIILEENHLNTSNNSVDCQHSNCEQFCKDGVGCGCREGFRLKDDKIKCE</sequence>
<accession>A0AAV2R9U6</accession>
<feature type="domain" description="ShKT" evidence="1">
    <location>
        <begin position="77"/>
        <end position="121"/>
    </location>
</feature>
<dbReference type="SMART" id="SM00254">
    <property type="entry name" value="ShKT"/>
    <property type="match status" value="2"/>
</dbReference>